<dbReference type="SMART" id="SM00448">
    <property type="entry name" value="REC"/>
    <property type="match status" value="1"/>
</dbReference>
<evidence type="ECO:0000313" key="5">
    <source>
        <dbReference type="EMBL" id="KAA8821669.1"/>
    </source>
</evidence>
<dbReference type="SUPFAM" id="SSF46894">
    <property type="entry name" value="C-terminal effector domain of the bipartite response regulators"/>
    <property type="match status" value="1"/>
</dbReference>
<keyword evidence="1" id="KW-0238">DNA-binding</keyword>
<evidence type="ECO:0000313" key="6">
    <source>
        <dbReference type="EMBL" id="KAA8824749.1"/>
    </source>
</evidence>
<dbReference type="GO" id="GO:0006355">
    <property type="term" value="P:regulation of DNA-templated transcription"/>
    <property type="evidence" value="ECO:0007669"/>
    <property type="project" value="InterPro"/>
</dbReference>
<evidence type="ECO:0000256" key="2">
    <source>
        <dbReference type="PROSITE-ProRule" id="PRU00169"/>
    </source>
</evidence>
<keyword evidence="8" id="KW-1185">Reference proteome</keyword>
<dbReference type="SUPFAM" id="SSF52172">
    <property type="entry name" value="CheY-like"/>
    <property type="match status" value="1"/>
</dbReference>
<gene>
    <name evidence="6" type="ORF">EM848_00620</name>
    <name evidence="5" type="ORF">EMO90_03325</name>
</gene>
<dbReference type="PANTHER" id="PTHR43214">
    <property type="entry name" value="TWO-COMPONENT RESPONSE REGULATOR"/>
    <property type="match status" value="1"/>
</dbReference>
<dbReference type="InterPro" id="IPR016032">
    <property type="entry name" value="Sig_transdc_resp-reg_C-effctor"/>
</dbReference>
<dbReference type="CDD" id="cd00156">
    <property type="entry name" value="REC"/>
    <property type="match status" value="1"/>
</dbReference>
<protein>
    <submittedName>
        <fullName evidence="6">Response regulator transcription factor</fullName>
    </submittedName>
</protein>
<accession>A0A5J5DYT1</accession>
<dbReference type="InterPro" id="IPR036388">
    <property type="entry name" value="WH-like_DNA-bd_sf"/>
</dbReference>
<dbReference type="EMBL" id="RZOA01000001">
    <property type="protein sequence ID" value="KAA8824749.1"/>
    <property type="molecule type" value="Genomic_DNA"/>
</dbReference>
<dbReference type="Proteomes" id="UP000345527">
    <property type="component" value="Unassembled WGS sequence"/>
</dbReference>
<dbReference type="InterPro" id="IPR039420">
    <property type="entry name" value="WalR-like"/>
</dbReference>
<evidence type="ECO:0000259" key="3">
    <source>
        <dbReference type="PROSITE" id="PS50043"/>
    </source>
</evidence>
<dbReference type="Pfam" id="PF00196">
    <property type="entry name" value="GerE"/>
    <property type="match status" value="1"/>
</dbReference>
<evidence type="ECO:0000259" key="4">
    <source>
        <dbReference type="PROSITE" id="PS50110"/>
    </source>
</evidence>
<dbReference type="PROSITE" id="PS50043">
    <property type="entry name" value="HTH_LUXR_2"/>
    <property type="match status" value="1"/>
</dbReference>
<keyword evidence="2" id="KW-0597">Phosphoprotein</keyword>
<feature type="domain" description="HTH luxR-type" evidence="3">
    <location>
        <begin position="172"/>
        <end position="237"/>
    </location>
</feature>
<sequence>MDDHCHHSLGCDGGEGCLISNRYTGLQEFHERMLIVMERRGPLTLGVVDNDPLVAESLRRLLEGQGAPIQVLWTAYSAREAESLCNAELPHMMLTDVEMPERDGIALATSLAQRFPDLTVVAMTAFEMSYDEQELNDAGVAAVINKDATPLEFLNVIAQTSGNGRLLEWLHRMSKTAKPTAQELAALRLLANGETTQSAARMMHVSETTVKTYIRRLFAKLGVSSRAQAVLVCATRGLL</sequence>
<dbReference type="EMBL" id="RZNZ01000003">
    <property type="protein sequence ID" value="KAA8821669.1"/>
    <property type="molecule type" value="Genomic_DNA"/>
</dbReference>
<dbReference type="Gene3D" id="1.10.10.10">
    <property type="entry name" value="Winged helix-like DNA-binding domain superfamily/Winged helix DNA-binding domain"/>
    <property type="match status" value="1"/>
</dbReference>
<evidence type="ECO:0000313" key="8">
    <source>
        <dbReference type="Proteomes" id="UP000374630"/>
    </source>
</evidence>
<proteinExistence type="predicted"/>
<dbReference type="InterPro" id="IPR000792">
    <property type="entry name" value="Tscrpt_reg_LuxR_C"/>
</dbReference>
<name>A0A5J5DYT1_9BIFI</name>
<dbReference type="Gene3D" id="3.40.50.2300">
    <property type="match status" value="1"/>
</dbReference>
<dbReference type="InterPro" id="IPR001789">
    <property type="entry name" value="Sig_transdc_resp-reg_receiver"/>
</dbReference>
<feature type="domain" description="Response regulatory" evidence="4">
    <location>
        <begin position="44"/>
        <end position="161"/>
    </location>
</feature>
<reference evidence="7 8" key="1">
    <citation type="journal article" date="2019" name="Syst. Appl. Microbiol.">
        <title>Characterization of Bifidobacterium species in feaces of the Egyptian fruit bat: Description of B. vespertilionis sp. nov. and B. rousetti sp. nov.</title>
        <authorList>
            <person name="Modesto M."/>
            <person name="Satti M."/>
            <person name="Watanabe K."/>
            <person name="Puglisi E."/>
            <person name="Morelli L."/>
            <person name="Huang C.-H."/>
            <person name="Liou J.-S."/>
            <person name="Miyashita M."/>
            <person name="Tamura T."/>
            <person name="Saito S."/>
            <person name="Mori K."/>
            <person name="Huang L."/>
            <person name="Sciavilla P."/>
            <person name="Sandri C."/>
            <person name="Spiezio C."/>
            <person name="Vitali F."/>
            <person name="Cavalieri D."/>
            <person name="Perpetuini G."/>
            <person name="Tofalo R."/>
            <person name="Bonetti A."/>
            <person name="Arita M."/>
            <person name="Mattarelli P."/>
        </authorList>
    </citation>
    <scope>NUCLEOTIDE SEQUENCE [LARGE SCALE GENOMIC DNA]</scope>
    <source>
        <strain evidence="5 8">RST16</strain>
        <strain evidence="6 7">RST8</strain>
    </source>
</reference>
<dbReference type="OrthoDB" id="3231934at2"/>
<dbReference type="PROSITE" id="PS50110">
    <property type="entry name" value="RESPONSE_REGULATORY"/>
    <property type="match status" value="1"/>
</dbReference>
<evidence type="ECO:0000313" key="7">
    <source>
        <dbReference type="Proteomes" id="UP000345527"/>
    </source>
</evidence>
<dbReference type="Pfam" id="PF00072">
    <property type="entry name" value="Response_reg"/>
    <property type="match status" value="1"/>
</dbReference>
<organism evidence="6 7">
    <name type="scientific">Bifidobacterium vespertilionis</name>
    <dbReference type="NCBI Taxonomy" id="2562524"/>
    <lineage>
        <taxon>Bacteria</taxon>
        <taxon>Bacillati</taxon>
        <taxon>Actinomycetota</taxon>
        <taxon>Actinomycetes</taxon>
        <taxon>Bifidobacteriales</taxon>
        <taxon>Bifidobacteriaceae</taxon>
        <taxon>Bifidobacterium</taxon>
    </lineage>
</organism>
<feature type="modified residue" description="4-aspartylphosphate" evidence="2">
    <location>
        <position position="96"/>
    </location>
</feature>
<dbReference type="SMART" id="SM00421">
    <property type="entry name" value="HTH_LUXR"/>
    <property type="match status" value="1"/>
</dbReference>
<evidence type="ECO:0000256" key="1">
    <source>
        <dbReference type="ARBA" id="ARBA00023125"/>
    </source>
</evidence>
<dbReference type="CDD" id="cd06170">
    <property type="entry name" value="LuxR_C_like"/>
    <property type="match status" value="1"/>
</dbReference>
<dbReference type="GO" id="GO:0003677">
    <property type="term" value="F:DNA binding"/>
    <property type="evidence" value="ECO:0007669"/>
    <property type="project" value="UniProtKB-KW"/>
</dbReference>
<dbReference type="InterPro" id="IPR011006">
    <property type="entry name" value="CheY-like_superfamily"/>
</dbReference>
<dbReference type="AlphaFoldDB" id="A0A5J5DYT1"/>
<dbReference type="GO" id="GO:0000160">
    <property type="term" value="P:phosphorelay signal transduction system"/>
    <property type="evidence" value="ECO:0007669"/>
    <property type="project" value="InterPro"/>
</dbReference>
<dbReference type="Proteomes" id="UP000374630">
    <property type="component" value="Unassembled WGS sequence"/>
</dbReference>
<comment type="caution">
    <text evidence="6">The sequence shown here is derived from an EMBL/GenBank/DDBJ whole genome shotgun (WGS) entry which is preliminary data.</text>
</comment>
<dbReference type="PRINTS" id="PR00038">
    <property type="entry name" value="HTHLUXR"/>
</dbReference>